<dbReference type="EC" id="3.6.4.13" evidence="1"/>
<reference evidence="10" key="1">
    <citation type="submission" date="2021-01" db="EMBL/GenBank/DDBJ databases">
        <authorList>
            <person name="Corre E."/>
            <person name="Pelletier E."/>
            <person name="Niang G."/>
            <person name="Scheremetjew M."/>
            <person name="Finn R."/>
            <person name="Kale V."/>
            <person name="Holt S."/>
            <person name="Cochrane G."/>
            <person name="Meng A."/>
            <person name="Brown T."/>
            <person name="Cohen L."/>
        </authorList>
    </citation>
    <scope>NUCLEOTIDE SEQUENCE</scope>
    <source>
        <strain evidence="10">CCMP1258.1</strain>
    </source>
</reference>
<dbReference type="EMBL" id="HBHA01000382">
    <property type="protein sequence ID" value="CAD9576670.1"/>
    <property type="molecule type" value="Transcribed_RNA"/>
</dbReference>
<evidence type="ECO:0000313" key="10">
    <source>
        <dbReference type="EMBL" id="CAD9576670.1"/>
    </source>
</evidence>
<evidence type="ECO:0000256" key="6">
    <source>
        <dbReference type="ARBA" id="ARBA00022884"/>
    </source>
</evidence>
<feature type="region of interest" description="Disordered" evidence="8">
    <location>
        <begin position="224"/>
        <end position="259"/>
    </location>
</feature>
<dbReference type="InterPro" id="IPR050079">
    <property type="entry name" value="DEAD_box_RNA_helicase"/>
</dbReference>
<dbReference type="InterPro" id="IPR027417">
    <property type="entry name" value="P-loop_NTPase"/>
</dbReference>
<gene>
    <name evidence="10" type="ORF">BIGN1055_LOCUS249</name>
</gene>
<feature type="domain" description="Helicase C-terminal" evidence="9">
    <location>
        <begin position="1"/>
        <end position="97"/>
    </location>
</feature>
<dbReference type="Gene3D" id="3.40.50.300">
    <property type="entry name" value="P-loop containing nucleotide triphosphate hydrolases"/>
    <property type="match status" value="1"/>
</dbReference>
<evidence type="ECO:0000259" key="9">
    <source>
        <dbReference type="PROSITE" id="PS51194"/>
    </source>
</evidence>
<dbReference type="GO" id="GO:0005829">
    <property type="term" value="C:cytosol"/>
    <property type="evidence" value="ECO:0007669"/>
    <property type="project" value="TreeGrafter"/>
</dbReference>
<dbReference type="PANTHER" id="PTHR47959:SF21">
    <property type="entry name" value="DEAD-BOX HELICASE 56"/>
    <property type="match status" value="1"/>
</dbReference>
<dbReference type="GO" id="GO:0016787">
    <property type="term" value="F:hydrolase activity"/>
    <property type="evidence" value="ECO:0007669"/>
    <property type="project" value="UniProtKB-KW"/>
</dbReference>
<organism evidence="10">
    <name type="scientific">Bigelowiella natans</name>
    <name type="common">Pedinomonas minutissima</name>
    <name type="synonym">Chlorarachnion sp. (strain CCMP621)</name>
    <dbReference type="NCBI Taxonomy" id="227086"/>
    <lineage>
        <taxon>Eukaryota</taxon>
        <taxon>Sar</taxon>
        <taxon>Rhizaria</taxon>
        <taxon>Cercozoa</taxon>
        <taxon>Chlorarachniophyceae</taxon>
        <taxon>Bigelowiella</taxon>
    </lineage>
</organism>
<protein>
    <recommendedName>
        <fullName evidence="1">RNA helicase</fullName>
        <ecNumber evidence="1">3.6.4.13</ecNumber>
    </recommendedName>
</protein>
<accession>A0A7S2KII7</accession>
<dbReference type="PANTHER" id="PTHR47959">
    <property type="entry name" value="ATP-DEPENDENT RNA HELICASE RHLE-RELATED"/>
    <property type="match status" value="1"/>
</dbReference>
<dbReference type="GO" id="GO:0005524">
    <property type="term" value="F:ATP binding"/>
    <property type="evidence" value="ECO:0007669"/>
    <property type="project" value="UniProtKB-KW"/>
</dbReference>
<feature type="compositionally biased region" description="Basic residues" evidence="8">
    <location>
        <begin position="229"/>
        <end position="250"/>
    </location>
</feature>
<keyword evidence="4" id="KW-0347">Helicase</keyword>
<dbReference type="InterPro" id="IPR001650">
    <property type="entry name" value="Helicase_C-like"/>
</dbReference>
<evidence type="ECO:0000256" key="3">
    <source>
        <dbReference type="ARBA" id="ARBA00022801"/>
    </source>
</evidence>
<proteinExistence type="predicted"/>
<evidence type="ECO:0000256" key="2">
    <source>
        <dbReference type="ARBA" id="ARBA00022741"/>
    </source>
</evidence>
<evidence type="ECO:0000256" key="4">
    <source>
        <dbReference type="ARBA" id="ARBA00022806"/>
    </source>
</evidence>
<keyword evidence="2" id="KW-0547">Nucleotide-binding</keyword>
<dbReference type="GO" id="GO:0003723">
    <property type="term" value="F:RNA binding"/>
    <property type="evidence" value="ECO:0007669"/>
    <property type="project" value="UniProtKB-KW"/>
</dbReference>
<comment type="catalytic activity">
    <reaction evidence="7">
        <text>ATP + H2O = ADP + phosphate + H(+)</text>
        <dbReference type="Rhea" id="RHEA:13065"/>
        <dbReference type="ChEBI" id="CHEBI:15377"/>
        <dbReference type="ChEBI" id="CHEBI:15378"/>
        <dbReference type="ChEBI" id="CHEBI:30616"/>
        <dbReference type="ChEBI" id="CHEBI:43474"/>
        <dbReference type="ChEBI" id="CHEBI:456216"/>
        <dbReference type="EC" id="3.6.4.13"/>
    </reaction>
</comment>
<keyword evidence="5" id="KW-0067">ATP-binding</keyword>
<keyword evidence="6" id="KW-0694">RNA-binding</keyword>
<dbReference type="PROSITE" id="PS51194">
    <property type="entry name" value="HELICASE_CTER"/>
    <property type="match status" value="1"/>
</dbReference>
<dbReference type="GO" id="GO:0003724">
    <property type="term" value="F:RNA helicase activity"/>
    <property type="evidence" value="ECO:0007669"/>
    <property type="project" value="UniProtKB-EC"/>
</dbReference>
<dbReference type="Pfam" id="PF00271">
    <property type="entry name" value="Helicase_C"/>
    <property type="match status" value="1"/>
</dbReference>
<dbReference type="AlphaFoldDB" id="A0A7S2KII7"/>
<evidence type="ECO:0000256" key="7">
    <source>
        <dbReference type="ARBA" id="ARBA00047984"/>
    </source>
</evidence>
<evidence type="ECO:0000256" key="1">
    <source>
        <dbReference type="ARBA" id="ARBA00012552"/>
    </source>
</evidence>
<sequence>MRKDAGEDYGVARGVDFKNVATVVNFDFPLSIKNYVHRIGRTARGGSHGTALSLLAGGDEETLLAELMNHQIEQSRRVTTNPKAAISPLEINLSDIEGFRYRVESVLKNVTRSAVKEARLKELRMEVMNSQKLKAHFEDNPRELAMLKHAKVLRPTKVQPALKSVPSYLLPATAKASVVNDVKAQRRKKKRRREGSAVFVRRKAGDPLKTFSFGASGRVRAALAEKSASGKRRDYRRNRSSNKRRKKKDRNKMAVLGMK</sequence>
<name>A0A7S2KII7_BIGNA</name>
<evidence type="ECO:0000256" key="5">
    <source>
        <dbReference type="ARBA" id="ARBA00022840"/>
    </source>
</evidence>
<keyword evidence="3" id="KW-0378">Hydrolase</keyword>
<evidence type="ECO:0000256" key="8">
    <source>
        <dbReference type="SAM" id="MobiDB-lite"/>
    </source>
</evidence>
<dbReference type="SUPFAM" id="SSF52540">
    <property type="entry name" value="P-loop containing nucleoside triphosphate hydrolases"/>
    <property type="match status" value="1"/>
</dbReference>